<keyword evidence="1" id="KW-0732">Signal</keyword>
<dbReference type="Proteomes" id="UP000297668">
    <property type="component" value="Unassembled WGS sequence"/>
</dbReference>
<evidence type="ECO:0000256" key="1">
    <source>
        <dbReference type="SAM" id="SignalP"/>
    </source>
</evidence>
<evidence type="ECO:0000313" key="2">
    <source>
        <dbReference type="EMBL" id="TFU25751.1"/>
    </source>
</evidence>
<evidence type="ECO:0008006" key="4">
    <source>
        <dbReference type="Google" id="ProtNLM"/>
    </source>
</evidence>
<evidence type="ECO:0000313" key="3">
    <source>
        <dbReference type="Proteomes" id="UP000297668"/>
    </source>
</evidence>
<protein>
    <recommendedName>
        <fullName evidence="4">Ig-like domain-containing protein</fullName>
    </recommendedName>
</protein>
<dbReference type="RefSeq" id="WP_135260603.1">
    <property type="nucleotide sequence ID" value="NZ_SJZF01000016.1"/>
</dbReference>
<accession>A0A4Y9F9I2</accession>
<comment type="caution">
    <text evidence="2">The sequence shown here is derived from an EMBL/GenBank/DDBJ whole genome shotgun (WGS) entry which is preliminary data.</text>
</comment>
<gene>
    <name evidence="2" type="ORF">E0687_09195</name>
</gene>
<reference evidence="2 3" key="1">
    <citation type="submission" date="2019-03" db="EMBL/GenBank/DDBJ databases">
        <title>Thermus tengchongensis species for the arsenic transformation mechanism.</title>
        <authorList>
            <person name="Yuan G.C."/>
        </authorList>
    </citation>
    <scope>NUCLEOTIDE SEQUENCE [LARGE SCALE GENOMIC DNA]</scope>
    <source>
        <strain evidence="2 3">15W</strain>
    </source>
</reference>
<dbReference type="EMBL" id="SJZF01000016">
    <property type="protein sequence ID" value="TFU25751.1"/>
    <property type="molecule type" value="Genomic_DNA"/>
</dbReference>
<name>A0A4Y9F9I2_9DEIN</name>
<sequence length="387" mass="40777">MRYWQAVLLAAGLLGACSQAPQGVKPQVAVGASVTVEKTAVPEFKRTYRWTMEKKVTDPAGGTLTLAPGQSYLVKYAVSLVGTPMDSDFKVKGTVAIKNTGAVDVVLQTPSDTLSTGESLTLNCGVTFPYTLPAGQTLSCTYSQALPNGQSRTNTATVAWSAGGESGTASAQANFAFTAPTEVVDGSVTVQDPSATLVSAISGITPEGVISQTYFFERWVKFDQCGEYQVDNTATFTTSTTQTQGSASATVKVSVSCAGGCTLTQGYWKTHSRYGPAPYDSTWAKLGEDTIFYLSGQSYYQVLWTSPSGGNAYYILAHQYIAAKLNLLKGAATTPAVDTAMAWAEGFFGTYRPSDSLSKTLANQAKGYAATLDSYNNGLIGPGHCSE</sequence>
<proteinExistence type="predicted"/>
<dbReference type="AlphaFoldDB" id="A0A4Y9F9I2"/>
<feature type="chain" id="PRO_5021235329" description="Ig-like domain-containing protein" evidence="1">
    <location>
        <begin position="21"/>
        <end position="387"/>
    </location>
</feature>
<dbReference type="PROSITE" id="PS51257">
    <property type="entry name" value="PROKAR_LIPOPROTEIN"/>
    <property type="match status" value="1"/>
</dbReference>
<feature type="signal peptide" evidence="1">
    <location>
        <begin position="1"/>
        <end position="20"/>
    </location>
</feature>
<organism evidence="2 3">
    <name type="scientific">Thermus tengchongensis</name>
    <dbReference type="NCBI Taxonomy" id="1214928"/>
    <lineage>
        <taxon>Bacteria</taxon>
        <taxon>Thermotogati</taxon>
        <taxon>Deinococcota</taxon>
        <taxon>Deinococci</taxon>
        <taxon>Thermales</taxon>
        <taxon>Thermaceae</taxon>
        <taxon>Thermus</taxon>
    </lineage>
</organism>